<evidence type="ECO:0000256" key="4">
    <source>
        <dbReference type="ARBA" id="ARBA00022519"/>
    </source>
</evidence>
<dbReference type="Pfam" id="PF01075">
    <property type="entry name" value="Glyco_transf_9"/>
    <property type="match status" value="1"/>
</dbReference>
<reference evidence="14 15" key="1">
    <citation type="journal article" date="2010" name="Int. J. Syst. Evol. Microbiol.">
        <title>Reclassification of Herbaspirillum putei as a later heterotypic synonym of Herbaspirillum huttiense, with the description of H. huttiense subsp. huttiense subsp. nov. and H. huttiense subsp. putei subsp. nov., comb. nov., and description of Herbaspirillum aquaticum sp. nov.</title>
        <authorList>
            <person name="Dobritsa A.P."/>
            <person name="Reddy M.C."/>
            <person name="Samadpour M."/>
        </authorList>
    </citation>
    <scope>NUCLEOTIDE SEQUENCE [LARGE SCALE GENOMIC DNA]</scope>
    <source>
        <strain evidence="14 15">IEH 4430</strain>
    </source>
</reference>
<dbReference type="InterPro" id="IPR002201">
    <property type="entry name" value="Glyco_trans_9"/>
</dbReference>
<dbReference type="RefSeq" id="WP_088756158.1">
    <property type="nucleotide sequence ID" value="NZ_NJGV01000018.1"/>
</dbReference>
<evidence type="ECO:0000256" key="8">
    <source>
        <dbReference type="ARBA" id="ARBA00023136"/>
    </source>
</evidence>
<comment type="catalytic activity">
    <reaction evidence="13">
        <text>an alpha-Kdo-(2-&gt;4)-alpha-Kdo-(2-&gt;6)-lipid A + ADP-L-glycero-beta-D-manno-heptose = an L-alpha-D-Hep-(1-&gt;5)-[alpha-Kdo-(2-&gt;4)]-alpha-Kdo-(2-&gt;6)-lipid A + ADP + H(+)</text>
        <dbReference type="Rhea" id="RHEA:74067"/>
        <dbReference type="ChEBI" id="CHEBI:15378"/>
        <dbReference type="ChEBI" id="CHEBI:61506"/>
        <dbReference type="ChEBI" id="CHEBI:176431"/>
        <dbReference type="ChEBI" id="CHEBI:193068"/>
        <dbReference type="ChEBI" id="CHEBI:456216"/>
        <dbReference type="EC" id="2.4.99.23"/>
    </reaction>
</comment>
<evidence type="ECO:0000256" key="12">
    <source>
        <dbReference type="ARBA" id="ARBA00044330"/>
    </source>
</evidence>
<dbReference type="GO" id="GO:0009244">
    <property type="term" value="P:lipopolysaccharide core region biosynthetic process"/>
    <property type="evidence" value="ECO:0007669"/>
    <property type="project" value="InterPro"/>
</dbReference>
<protein>
    <recommendedName>
        <fullName evidence="11">Lipopolysaccharide heptosyltransferase 1</fullName>
        <ecNumber evidence="10">2.4.99.23</ecNumber>
    </recommendedName>
    <alternativeName>
        <fullName evidence="12">ADP-heptose:lipopolysaccharide heptosyltransferase I</fullName>
    </alternativeName>
</protein>
<gene>
    <name evidence="14" type="primary">waaC</name>
    <name evidence="14" type="ORF">CEJ45_16575</name>
</gene>
<dbReference type="GO" id="GO:0005829">
    <property type="term" value="C:cytosol"/>
    <property type="evidence" value="ECO:0007669"/>
    <property type="project" value="TreeGrafter"/>
</dbReference>
<dbReference type="PANTHER" id="PTHR30160:SF19">
    <property type="entry name" value="LIPOPOLYSACCHARIDE HEPTOSYLTRANSFERASE 1"/>
    <property type="match status" value="1"/>
</dbReference>
<dbReference type="GO" id="GO:0008713">
    <property type="term" value="F:ADP-heptose-lipopolysaccharide heptosyltransferase activity"/>
    <property type="evidence" value="ECO:0007669"/>
    <property type="project" value="TreeGrafter"/>
</dbReference>
<comment type="similarity">
    <text evidence="9">Belongs to the glycosyltransferase 9 family.</text>
</comment>
<name>A0A225SQL5_9BURK</name>
<dbReference type="CDD" id="cd03789">
    <property type="entry name" value="GT9_LPS_heptosyltransferase"/>
    <property type="match status" value="1"/>
</dbReference>
<evidence type="ECO:0000313" key="15">
    <source>
        <dbReference type="Proteomes" id="UP000214747"/>
    </source>
</evidence>
<dbReference type="EMBL" id="NJGV01000018">
    <property type="protein sequence ID" value="OWY33344.1"/>
    <property type="molecule type" value="Genomic_DNA"/>
</dbReference>
<comment type="caution">
    <text evidence="14">The sequence shown here is derived from an EMBL/GenBank/DDBJ whole genome shotgun (WGS) entry which is preliminary data.</text>
</comment>
<keyword evidence="3" id="KW-1003">Cell membrane</keyword>
<dbReference type="PANTHER" id="PTHR30160">
    <property type="entry name" value="TETRAACYLDISACCHARIDE 4'-KINASE-RELATED"/>
    <property type="match status" value="1"/>
</dbReference>
<dbReference type="Gene3D" id="3.40.50.2000">
    <property type="entry name" value="Glycogen Phosphorylase B"/>
    <property type="match status" value="2"/>
</dbReference>
<evidence type="ECO:0000256" key="2">
    <source>
        <dbReference type="ARBA" id="ARBA00004713"/>
    </source>
</evidence>
<evidence type="ECO:0000256" key="6">
    <source>
        <dbReference type="ARBA" id="ARBA00022679"/>
    </source>
</evidence>
<dbReference type="SUPFAM" id="SSF53756">
    <property type="entry name" value="UDP-Glycosyltransferase/glycogen phosphorylase"/>
    <property type="match status" value="1"/>
</dbReference>
<keyword evidence="4" id="KW-0997">Cell inner membrane</keyword>
<sequence>MKILIVRVSSLGDVVHNMPMVADIHRHFPAAQIDWVVEEAYTSLVGLNGYVHSIIPIALRRWRKTLFSAATRAEIGAFRRKLRCERYDLVFDTQGLLKTSVVMRMARLAPQGRRIGLANATEGSGYEPVSRIFHDQSIPVGLYTHAVTRARLVAAGALGYQMEGQPDFALRPPEPARWDWMPGQPYVVFFHGTARAAKQWPQDRWIRLGQALAARGMPILLPWGSAKEQQAAHQLAAGIPGATVLPALPMMQAVALVQQARLVIGLDTGLTHIAAAYGRPTIELYCDSPRWKTEGNWSSSIRNLGDLGKPPAEDEVLQAALDLLA</sequence>
<accession>A0A225SQL5</accession>
<evidence type="ECO:0000256" key="5">
    <source>
        <dbReference type="ARBA" id="ARBA00022676"/>
    </source>
</evidence>
<dbReference type="NCBIfam" id="TIGR02193">
    <property type="entry name" value="heptsyl_trn_I"/>
    <property type="match status" value="1"/>
</dbReference>
<keyword evidence="15" id="KW-1185">Reference proteome</keyword>
<dbReference type="InterPro" id="IPR011908">
    <property type="entry name" value="LipoPS_heptosylTferase-I"/>
</dbReference>
<evidence type="ECO:0000313" key="14">
    <source>
        <dbReference type="EMBL" id="OWY33344.1"/>
    </source>
</evidence>
<dbReference type="Proteomes" id="UP000214747">
    <property type="component" value="Unassembled WGS sequence"/>
</dbReference>
<comment type="subcellular location">
    <subcellularLocation>
        <location evidence="1">Cell inner membrane</location>
        <topology evidence="1">Peripheral membrane protein</topology>
        <orientation evidence="1">Cytoplasmic side</orientation>
    </subcellularLocation>
</comment>
<evidence type="ECO:0000256" key="13">
    <source>
        <dbReference type="ARBA" id="ARBA00049201"/>
    </source>
</evidence>
<comment type="pathway">
    <text evidence="2">Bacterial outer membrane biogenesis; LPS core biosynthesis.</text>
</comment>
<evidence type="ECO:0000256" key="9">
    <source>
        <dbReference type="ARBA" id="ARBA00043995"/>
    </source>
</evidence>
<evidence type="ECO:0000256" key="1">
    <source>
        <dbReference type="ARBA" id="ARBA00004515"/>
    </source>
</evidence>
<evidence type="ECO:0000256" key="7">
    <source>
        <dbReference type="ARBA" id="ARBA00022985"/>
    </source>
</evidence>
<organism evidence="14 15">
    <name type="scientific">Herbaspirillum aquaticum</name>
    <dbReference type="NCBI Taxonomy" id="568783"/>
    <lineage>
        <taxon>Bacteria</taxon>
        <taxon>Pseudomonadati</taxon>
        <taxon>Pseudomonadota</taxon>
        <taxon>Betaproteobacteria</taxon>
        <taxon>Burkholderiales</taxon>
        <taxon>Oxalobacteraceae</taxon>
        <taxon>Herbaspirillum</taxon>
    </lineage>
</organism>
<evidence type="ECO:0000256" key="11">
    <source>
        <dbReference type="ARBA" id="ARBA00044190"/>
    </source>
</evidence>
<dbReference type="GO" id="GO:0005886">
    <property type="term" value="C:plasma membrane"/>
    <property type="evidence" value="ECO:0007669"/>
    <property type="project" value="UniProtKB-SubCell"/>
</dbReference>
<keyword evidence="6 14" id="KW-0808">Transferase</keyword>
<keyword evidence="5" id="KW-0328">Glycosyltransferase</keyword>
<dbReference type="EC" id="2.4.99.23" evidence="10"/>
<keyword evidence="8" id="KW-0472">Membrane</keyword>
<keyword evidence="7" id="KW-0448">Lipopolysaccharide biosynthesis</keyword>
<dbReference type="InterPro" id="IPR051199">
    <property type="entry name" value="LPS_LOS_Heptosyltrfase"/>
</dbReference>
<evidence type="ECO:0000256" key="3">
    <source>
        <dbReference type="ARBA" id="ARBA00022475"/>
    </source>
</evidence>
<dbReference type="AlphaFoldDB" id="A0A225SQL5"/>
<evidence type="ECO:0000256" key="10">
    <source>
        <dbReference type="ARBA" id="ARBA00044041"/>
    </source>
</evidence>
<proteinExistence type="inferred from homology"/>